<accession>A0A1S8A996</accession>
<dbReference type="AlphaFoldDB" id="A0A1S8A996"/>
<reference evidence="1" key="1">
    <citation type="submission" date="2016-03" db="EMBL/GenBank/DDBJ databases">
        <title>Draft genome sequence of Rosellinia necatrix.</title>
        <authorList>
            <person name="Kanematsu S."/>
        </authorList>
    </citation>
    <scope>NUCLEOTIDE SEQUENCE [LARGE SCALE GENOMIC DNA]</scope>
    <source>
        <strain evidence="1">W97</strain>
    </source>
</reference>
<protein>
    <submittedName>
        <fullName evidence="1">Uncharacterized protein</fullName>
    </submittedName>
</protein>
<gene>
    <name evidence="1" type="ORF">SAMD00023353_4300380</name>
</gene>
<dbReference type="Proteomes" id="UP000054516">
    <property type="component" value="Unassembled WGS sequence"/>
</dbReference>
<sequence length="55" mass="5698">MDERALLIHAKSNPRPFALTVPFFGAGSGAKGDEQGPSEEAAPLLCPQGVVADFS</sequence>
<evidence type="ECO:0000313" key="2">
    <source>
        <dbReference type="Proteomes" id="UP000054516"/>
    </source>
</evidence>
<keyword evidence="2" id="KW-1185">Reference proteome</keyword>
<name>A0A1S8A996_ROSNE</name>
<organism evidence="1">
    <name type="scientific">Rosellinia necatrix</name>
    <name type="common">White root-rot fungus</name>
    <dbReference type="NCBI Taxonomy" id="77044"/>
    <lineage>
        <taxon>Eukaryota</taxon>
        <taxon>Fungi</taxon>
        <taxon>Dikarya</taxon>
        <taxon>Ascomycota</taxon>
        <taxon>Pezizomycotina</taxon>
        <taxon>Sordariomycetes</taxon>
        <taxon>Xylariomycetidae</taxon>
        <taxon>Xylariales</taxon>
        <taxon>Xylariaceae</taxon>
        <taxon>Rosellinia</taxon>
    </lineage>
</organism>
<proteinExistence type="predicted"/>
<evidence type="ECO:0000313" key="1">
    <source>
        <dbReference type="EMBL" id="GAW26684.1"/>
    </source>
</evidence>
<dbReference type="EMBL" id="DF977488">
    <property type="protein sequence ID" value="GAW26684.1"/>
    <property type="molecule type" value="Genomic_DNA"/>
</dbReference>